<dbReference type="InterPro" id="IPR012675">
    <property type="entry name" value="Beta-grasp_dom_sf"/>
</dbReference>
<dbReference type="InterPro" id="IPR006058">
    <property type="entry name" value="2Fe2S_fd_BS"/>
</dbReference>
<dbReference type="OrthoDB" id="9806195at2"/>
<dbReference type="PROSITE" id="PS51085">
    <property type="entry name" value="2FE2S_FER_2"/>
    <property type="match status" value="1"/>
</dbReference>
<evidence type="ECO:0000313" key="2">
    <source>
        <dbReference type="EMBL" id="REG79425.1"/>
    </source>
</evidence>
<comment type="caution">
    <text evidence="2">The sequence shown here is derived from an EMBL/GenBank/DDBJ whole genome shotgun (WGS) entry which is preliminary data.</text>
</comment>
<reference evidence="2 3" key="1">
    <citation type="submission" date="2018-08" db="EMBL/GenBank/DDBJ databases">
        <title>Genomic Encyclopedia of Type Strains, Phase III (KMG-III): the genomes of soil and plant-associated and newly described type strains.</title>
        <authorList>
            <person name="Whitman W."/>
        </authorList>
    </citation>
    <scope>NUCLEOTIDE SEQUENCE [LARGE SCALE GENOMIC DNA]</scope>
    <source>
        <strain evidence="2 3">CECT 7375</strain>
    </source>
</reference>
<sequence length="280" mass="30574">MSSQTWSICLDGKEMEVREGDNLLSSLLSHGSDVRYGCRAGVCGACRLFDNEHGHPLLSCQTTVLSNLSLSIQLPFVFTTFSLLDSEMLGDDAVALTLLGPSDDAFGDRVNVRVPIDGIDEEEKAFECIAVNAAGDNLSIVLQKSRLPAAVWSFILSLGSQDSLQVSSVSGVRKGRLLYELGLDEKPVVVVCAAHNRVFEPYWKKALGGVSSQYLGHYSLDDVAVLEEDKGLTEFLRIAREAAGGALLHIIYHGQNVSESAWGQVLRPLRIRVNQLHFVR</sequence>
<accession>A0A3E0DBG0</accession>
<keyword evidence="3" id="KW-1185">Reference proteome</keyword>
<dbReference type="Pfam" id="PF00111">
    <property type="entry name" value="Fer2"/>
    <property type="match status" value="1"/>
</dbReference>
<dbReference type="PROSITE" id="PS00197">
    <property type="entry name" value="2FE2S_FER_1"/>
    <property type="match status" value="1"/>
</dbReference>
<protein>
    <submittedName>
        <fullName evidence="2">2Fe-2S iron-sulfur cluster protein</fullName>
    </submittedName>
</protein>
<dbReference type="GO" id="GO:0051537">
    <property type="term" value="F:2 iron, 2 sulfur cluster binding"/>
    <property type="evidence" value="ECO:0007669"/>
    <property type="project" value="InterPro"/>
</dbReference>
<evidence type="ECO:0000259" key="1">
    <source>
        <dbReference type="PROSITE" id="PS51085"/>
    </source>
</evidence>
<name>A0A3E0DBG0_9GAMM</name>
<gene>
    <name evidence="2" type="ORF">DFP81_11917</name>
</gene>
<dbReference type="AlphaFoldDB" id="A0A3E0DBG0"/>
<proteinExistence type="predicted"/>
<dbReference type="InterPro" id="IPR001041">
    <property type="entry name" value="2Fe-2S_ferredoxin-type"/>
</dbReference>
<dbReference type="SUPFAM" id="SSF54292">
    <property type="entry name" value="2Fe-2S ferredoxin-like"/>
    <property type="match status" value="1"/>
</dbReference>
<organism evidence="2 3">
    <name type="scientific">Marinomonas pollencensis</name>
    <dbReference type="NCBI Taxonomy" id="491954"/>
    <lineage>
        <taxon>Bacteria</taxon>
        <taxon>Pseudomonadati</taxon>
        <taxon>Pseudomonadota</taxon>
        <taxon>Gammaproteobacteria</taxon>
        <taxon>Oceanospirillales</taxon>
        <taxon>Oceanospirillaceae</taxon>
        <taxon>Marinomonas</taxon>
    </lineage>
</organism>
<dbReference type="InterPro" id="IPR036010">
    <property type="entry name" value="2Fe-2S_ferredoxin-like_sf"/>
</dbReference>
<dbReference type="EMBL" id="QUNG01000019">
    <property type="protein sequence ID" value="REG79425.1"/>
    <property type="molecule type" value="Genomic_DNA"/>
</dbReference>
<dbReference type="CDD" id="cd00207">
    <property type="entry name" value="fer2"/>
    <property type="match status" value="1"/>
</dbReference>
<evidence type="ECO:0000313" key="3">
    <source>
        <dbReference type="Proteomes" id="UP000256542"/>
    </source>
</evidence>
<dbReference type="Gene3D" id="3.10.20.30">
    <property type="match status" value="1"/>
</dbReference>
<dbReference type="Proteomes" id="UP000256542">
    <property type="component" value="Unassembled WGS sequence"/>
</dbReference>
<dbReference type="RefSeq" id="WP_115899127.1">
    <property type="nucleotide sequence ID" value="NZ_QUNG01000019.1"/>
</dbReference>
<feature type="domain" description="2Fe-2S ferredoxin-type" evidence="1">
    <location>
        <begin position="1"/>
        <end position="78"/>
    </location>
</feature>